<reference evidence="2" key="1">
    <citation type="journal article" date="2012" name="Nat. Commun.">
        <title>The genome of Prunus mume.</title>
        <authorList>
            <person name="Zhang Q."/>
            <person name="Chen W."/>
            <person name="Sun L."/>
            <person name="Zhao F."/>
            <person name="Huang B."/>
            <person name="Yang W."/>
            <person name="Tao Y."/>
            <person name="Wang J."/>
            <person name="Yuan Z."/>
            <person name="Fan G."/>
            <person name="Xing Z."/>
            <person name="Han C."/>
            <person name="Pan H."/>
            <person name="Zhong X."/>
            <person name="Shi W."/>
            <person name="Liang X."/>
            <person name="Du D."/>
            <person name="Sun F."/>
            <person name="Xu Z."/>
            <person name="Hao R."/>
            <person name="Lv T."/>
            <person name="Lv Y."/>
            <person name="Zheng Z."/>
            <person name="Sun M."/>
            <person name="Luo L."/>
            <person name="Cai M."/>
            <person name="Gao Y."/>
            <person name="Wang J."/>
            <person name="Yin Y."/>
            <person name="Xu X."/>
            <person name="Cheng T."/>
            <person name="Wang J."/>
        </authorList>
    </citation>
    <scope>NUCLEOTIDE SEQUENCE [LARGE SCALE GENOMIC DNA]</scope>
</reference>
<evidence type="ECO:0000256" key="1">
    <source>
        <dbReference type="SAM" id="MobiDB-lite"/>
    </source>
</evidence>
<reference evidence="3" key="2">
    <citation type="submission" date="2025-08" db="UniProtKB">
        <authorList>
            <consortium name="RefSeq"/>
        </authorList>
    </citation>
    <scope>IDENTIFICATION</scope>
</reference>
<sequence>MFELKPTLLFPKPEPQRKPKPEERMMVKKMLLEVQKKRPINRNKKKLLKKVIDFLISDSYMFAPLISHPPHGFSSPMKTKASITGVEGRKPIKGNNKRLLKKVGDYLKSDSYMYAPLLASPPSASTSSPPKGSSKYLKKVVTMANSERKLFLKYNKSNERFTNVIAEDQASKGCLPEKFLSEQQSVEHKETVKHVVHHSCRSSSMSGKGLLRSHLRKLVD</sequence>
<evidence type="ECO:0000313" key="3">
    <source>
        <dbReference type="RefSeq" id="XP_008223560.1"/>
    </source>
</evidence>
<dbReference type="PANTHER" id="PTHR36811">
    <property type="entry name" value="OS08G0444440 PROTEIN"/>
    <property type="match status" value="1"/>
</dbReference>
<organism evidence="2 3">
    <name type="scientific">Prunus mume</name>
    <name type="common">Japanese apricot</name>
    <name type="synonym">Armeniaca mume</name>
    <dbReference type="NCBI Taxonomy" id="102107"/>
    <lineage>
        <taxon>Eukaryota</taxon>
        <taxon>Viridiplantae</taxon>
        <taxon>Streptophyta</taxon>
        <taxon>Embryophyta</taxon>
        <taxon>Tracheophyta</taxon>
        <taxon>Spermatophyta</taxon>
        <taxon>Magnoliopsida</taxon>
        <taxon>eudicotyledons</taxon>
        <taxon>Gunneridae</taxon>
        <taxon>Pentapetalae</taxon>
        <taxon>rosids</taxon>
        <taxon>fabids</taxon>
        <taxon>Rosales</taxon>
        <taxon>Rosaceae</taxon>
        <taxon>Amygdaloideae</taxon>
        <taxon>Amygdaleae</taxon>
        <taxon>Prunus</taxon>
    </lineage>
</organism>
<proteinExistence type="predicted"/>
<gene>
    <name evidence="3" type="primary">LOC103323350</name>
</gene>
<accession>A0ABM0NEF3</accession>
<dbReference type="Proteomes" id="UP000694861">
    <property type="component" value="Linkage group LG2"/>
</dbReference>
<dbReference type="PANTHER" id="PTHR36811:SF2">
    <property type="entry name" value="OS08G0444440 PROTEIN"/>
    <property type="match status" value="1"/>
</dbReference>
<feature type="region of interest" description="Disordered" evidence="1">
    <location>
        <begin position="1"/>
        <end position="22"/>
    </location>
</feature>
<name>A0ABM0NEF3_PRUMU</name>
<protein>
    <submittedName>
        <fullName evidence="3">Uncharacterized protein LOC103323350 isoform X1</fullName>
    </submittedName>
</protein>
<keyword evidence="2" id="KW-1185">Reference proteome</keyword>
<dbReference type="RefSeq" id="XP_008223560.1">
    <property type="nucleotide sequence ID" value="XM_008225338.1"/>
</dbReference>
<dbReference type="GeneID" id="103323350"/>
<evidence type="ECO:0000313" key="2">
    <source>
        <dbReference type="Proteomes" id="UP000694861"/>
    </source>
</evidence>